<reference evidence="2" key="1">
    <citation type="submission" date="2015-10" db="EMBL/GenBank/DDBJ databases">
        <title>Draft Genome Sequences of 11 Lactococcus lactis subspecies cremoris strains.</title>
        <authorList>
            <person name="Wels M."/>
            <person name="Backus L."/>
            <person name="Boekhorst J."/>
            <person name="Dijkstra A."/>
            <person name="Beerthuizen M."/>
            <person name="Kelly W."/>
            <person name="Siezen R."/>
            <person name="Bachmann H."/>
            <person name="Van Hijum S."/>
        </authorList>
    </citation>
    <scope>NUCLEOTIDE SEQUENCE [LARGE SCALE GENOMIC DNA]</scope>
    <source>
        <strain evidence="2">M20</strain>
    </source>
</reference>
<comment type="caution">
    <text evidence="1">The sequence shown here is derived from an EMBL/GenBank/DDBJ whole genome shotgun (WGS) entry which is preliminary data.</text>
</comment>
<evidence type="ECO:0008006" key="3">
    <source>
        <dbReference type="Google" id="ProtNLM"/>
    </source>
</evidence>
<evidence type="ECO:0000313" key="2">
    <source>
        <dbReference type="Proteomes" id="UP000053719"/>
    </source>
</evidence>
<dbReference type="Proteomes" id="UP000053719">
    <property type="component" value="Unassembled WGS sequence"/>
</dbReference>
<proteinExistence type="predicted"/>
<sequence>MVTFMSVFGLVIESGINSFSLTTYWHTWRMNFIVALPYQLIIVGPISRSILKKIQ</sequence>
<dbReference type="AlphaFoldDB" id="A0A0V8E806"/>
<gene>
    <name evidence="1" type="ORF">M20_0698</name>
</gene>
<dbReference type="PATRIC" id="fig|1360.114.peg.2256"/>
<protein>
    <recommendedName>
        <fullName evidence="3">DUF2798 domain-containing protein</fullName>
    </recommendedName>
</protein>
<dbReference type="EMBL" id="LKLU01000048">
    <property type="protein sequence ID" value="KSU21926.1"/>
    <property type="molecule type" value="Genomic_DNA"/>
</dbReference>
<dbReference type="Pfam" id="PF11391">
    <property type="entry name" value="DUF2798"/>
    <property type="match status" value="1"/>
</dbReference>
<organism evidence="1 2">
    <name type="scientific">Lactococcus lactis subsp. lactis</name>
    <name type="common">Streptococcus lactis</name>
    <dbReference type="NCBI Taxonomy" id="1360"/>
    <lineage>
        <taxon>Bacteria</taxon>
        <taxon>Bacillati</taxon>
        <taxon>Bacillota</taxon>
        <taxon>Bacilli</taxon>
        <taxon>Lactobacillales</taxon>
        <taxon>Streptococcaceae</taxon>
        <taxon>Lactococcus</taxon>
    </lineage>
</organism>
<dbReference type="InterPro" id="IPR021529">
    <property type="entry name" value="DUF2798"/>
</dbReference>
<name>A0A0V8E806_LACLL</name>
<accession>A0A0V8E806</accession>
<evidence type="ECO:0000313" key="1">
    <source>
        <dbReference type="EMBL" id="KSU21926.1"/>
    </source>
</evidence>